<dbReference type="AlphaFoldDB" id="A0A1J5Q267"/>
<protein>
    <submittedName>
        <fullName evidence="2">Uncharacterized protein</fullName>
    </submittedName>
</protein>
<comment type="caution">
    <text evidence="2">The sequence shown here is derived from an EMBL/GenBank/DDBJ whole genome shotgun (WGS) entry which is preliminary data.</text>
</comment>
<organism evidence="2">
    <name type="scientific">mine drainage metagenome</name>
    <dbReference type="NCBI Taxonomy" id="410659"/>
    <lineage>
        <taxon>unclassified sequences</taxon>
        <taxon>metagenomes</taxon>
        <taxon>ecological metagenomes</taxon>
    </lineage>
</organism>
<sequence length="99" mass="10973">MRERGIDFQSFARLPLGSLGGDMLPGSSVMQPVGKFDDQHPDISGHRDDHLPDGLSFCGFPKSHSIKFGHPINQARYLVAEFLSKLIERVVGVLDRVVQ</sequence>
<dbReference type="EMBL" id="MLJW01004436">
    <property type="protein sequence ID" value="OIQ69965.1"/>
    <property type="molecule type" value="Genomic_DNA"/>
</dbReference>
<feature type="region of interest" description="Disordered" evidence="1">
    <location>
        <begin position="16"/>
        <end position="48"/>
    </location>
</feature>
<feature type="compositionally biased region" description="Basic and acidic residues" evidence="1">
    <location>
        <begin position="35"/>
        <end position="48"/>
    </location>
</feature>
<proteinExistence type="predicted"/>
<evidence type="ECO:0000313" key="2">
    <source>
        <dbReference type="EMBL" id="OIQ69965.1"/>
    </source>
</evidence>
<reference evidence="2" key="1">
    <citation type="submission" date="2016-10" db="EMBL/GenBank/DDBJ databases">
        <title>Sequence of Gallionella enrichment culture.</title>
        <authorList>
            <person name="Poehlein A."/>
            <person name="Muehling M."/>
            <person name="Daniel R."/>
        </authorList>
    </citation>
    <scope>NUCLEOTIDE SEQUENCE</scope>
</reference>
<name>A0A1J5Q267_9ZZZZ</name>
<evidence type="ECO:0000256" key="1">
    <source>
        <dbReference type="SAM" id="MobiDB-lite"/>
    </source>
</evidence>
<gene>
    <name evidence="2" type="ORF">GALL_484280</name>
</gene>
<accession>A0A1J5Q267</accession>